<evidence type="ECO:0000256" key="3">
    <source>
        <dbReference type="ARBA" id="ARBA00022737"/>
    </source>
</evidence>
<name>A0AAV8CRE2_9POAL</name>
<dbReference type="Gene3D" id="3.40.50.300">
    <property type="entry name" value="P-loop containing nucleotide triphosphate hydrolases"/>
    <property type="match status" value="1"/>
</dbReference>
<dbReference type="Pfam" id="PF23559">
    <property type="entry name" value="WHD_DRP"/>
    <property type="match status" value="1"/>
</dbReference>
<evidence type="ECO:0000259" key="6">
    <source>
        <dbReference type="Pfam" id="PF00931"/>
    </source>
</evidence>
<dbReference type="Gene3D" id="1.10.8.430">
    <property type="entry name" value="Helical domain of apoptotic protease-activating factors"/>
    <property type="match status" value="1"/>
</dbReference>
<evidence type="ECO:0000259" key="7">
    <source>
        <dbReference type="Pfam" id="PF18052"/>
    </source>
</evidence>
<dbReference type="AlphaFoldDB" id="A0AAV8CRE2"/>
<reference evidence="9" key="1">
    <citation type="submission" date="2022-08" db="EMBL/GenBank/DDBJ databases">
        <authorList>
            <person name="Marques A."/>
        </authorList>
    </citation>
    <scope>NUCLEOTIDE SEQUENCE</scope>
    <source>
        <strain evidence="9">RhyPub2mFocal</strain>
        <tissue evidence="9">Leaves</tissue>
    </source>
</reference>
<comment type="caution">
    <text evidence="9">The sequence shown here is derived from an EMBL/GenBank/DDBJ whole genome shotgun (WGS) entry which is preliminary data.</text>
</comment>
<dbReference type="GO" id="GO:0043531">
    <property type="term" value="F:ADP binding"/>
    <property type="evidence" value="ECO:0007669"/>
    <property type="project" value="InterPro"/>
</dbReference>
<dbReference type="InterPro" id="IPR042197">
    <property type="entry name" value="Apaf_helical"/>
</dbReference>
<sequence>MAEALLSGVLRKLGEFAFVKAAEKFQSLYTIREEVEKLSRELSYIHAIIEDVDEKYVADNRQIKWLKDVMDIAYQIEDVVDRENKKRKIDPGFRLDPIGDPEVVGFARDIDEVVKHLLDKENRNLTVVSVVGPGGIGKTTLTRKVCHSNDVVKSFGKAIWITISQKYNLLHILRKIAQDLNIMSNNLNMNMNELAFLISKSLEKRMYLIVFDDIWTEEFWAEIINVLPDTRNGSRVLVTTRFVNVAKKTDTAYEPYVLPVLDDKNSLELFLKKAVPKRLQFPDGPTIDFYNLATKFTAKCKGLPLALVVLGGLLSIRPYDYHAWNELLQTMSWHDDGIECARIMATSYDHLPFAKKLCFLYFAAFPEDQMIEAKPLLRIWVAERLIPHEERRTLEETAECFLEDLVQRYHLHCYVK</sequence>
<accession>A0AAV8CRE2</accession>
<evidence type="ECO:0000313" key="9">
    <source>
        <dbReference type="EMBL" id="KAJ4757771.1"/>
    </source>
</evidence>
<dbReference type="CDD" id="cd14798">
    <property type="entry name" value="RX-CC_like"/>
    <property type="match status" value="1"/>
</dbReference>
<dbReference type="SUPFAM" id="SSF52540">
    <property type="entry name" value="P-loop containing nucleoside triphosphate hydrolases"/>
    <property type="match status" value="1"/>
</dbReference>
<keyword evidence="2" id="KW-0433">Leucine-rich repeat</keyword>
<dbReference type="Pfam" id="PF18052">
    <property type="entry name" value="Rx_N"/>
    <property type="match status" value="1"/>
</dbReference>
<dbReference type="EMBL" id="JAMFTS010000004">
    <property type="protein sequence ID" value="KAJ4757771.1"/>
    <property type="molecule type" value="Genomic_DNA"/>
</dbReference>
<organism evidence="9 10">
    <name type="scientific">Rhynchospora pubera</name>
    <dbReference type="NCBI Taxonomy" id="906938"/>
    <lineage>
        <taxon>Eukaryota</taxon>
        <taxon>Viridiplantae</taxon>
        <taxon>Streptophyta</taxon>
        <taxon>Embryophyta</taxon>
        <taxon>Tracheophyta</taxon>
        <taxon>Spermatophyta</taxon>
        <taxon>Magnoliopsida</taxon>
        <taxon>Liliopsida</taxon>
        <taxon>Poales</taxon>
        <taxon>Cyperaceae</taxon>
        <taxon>Cyperoideae</taxon>
        <taxon>Rhynchosporeae</taxon>
        <taxon>Rhynchospora</taxon>
    </lineage>
</organism>
<dbReference type="InterPro" id="IPR058922">
    <property type="entry name" value="WHD_DRP"/>
</dbReference>
<dbReference type="PANTHER" id="PTHR23155:SF1185">
    <property type="entry name" value="DISEASE RESISTANCE RPP8-LIKE PROTEIN 3-RELATED"/>
    <property type="match status" value="1"/>
</dbReference>
<evidence type="ECO:0000256" key="2">
    <source>
        <dbReference type="ARBA" id="ARBA00022614"/>
    </source>
</evidence>
<dbReference type="InterPro" id="IPR041118">
    <property type="entry name" value="Rx_N"/>
</dbReference>
<dbReference type="InterPro" id="IPR027417">
    <property type="entry name" value="P-loop_NTPase"/>
</dbReference>
<dbReference type="PANTHER" id="PTHR23155">
    <property type="entry name" value="DISEASE RESISTANCE PROTEIN RP"/>
    <property type="match status" value="1"/>
</dbReference>
<evidence type="ECO:0000256" key="1">
    <source>
        <dbReference type="ARBA" id="ARBA00008894"/>
    </source>
</evidence>
<protein>
    <submittedName>
        <fullName evidence="9">CC-NBS-LRR disease resistance protein</fullName>
    </submittedName>
</protein>
<proteinExistence type="inferred from homology"/>
<dbReference type="InterPro" id="IPR038005">
    <property type="entry name" value="RX-like_CC"/>
</dbReference>
<keyword evidence="10" id="KW-1185">Reference proteome</keyword>
<evidence type="ECO:0000313" key="10">
    <source>
        <dbReference type="Proteomes" id="UP001140206"/>
    </source>
</evidence>
<feature type="domain" description="NB-ARC" evidence="6">
    <location>
        <begin position="109"/>
        <end position="279"/>
    </location>
</feature>
<dbReference type="GO" id="GO:0098542">
    <property type="term" value="P:defense response to other organism"/>
    <property type="evidence" value="ECO:0007669"/>
    <property type="project" value="TreeGrafter"/>
</dbReference>
<dbReference type="Proteomes" id="UP001140206">
    <property type="component" value="Chromosome 4"/>
</dbReference>
<dbReference type="PRINTS" id="PR00364">
    <property type="entry name" value="DISEASERSIST"/>
</dbReference>
<dbReference type="InterPro" id="IPR044974">
    <property type="entry name" value="Disease_R_plants"/>
</dbReference>
<keyword evidence="4" id="KW-0547">Nucleotide-binding</keyword>
<keyword evidence="5" id="KW-0611">Plant defense</keyword>
<evidence type="ECO:0000259" key="8">
    <source>
        <dbReference type="Pfam" id="PF23559"/>
    </source>
</evidence>
<evidence type="ECO:0000256" key="5">
    <source>
        <dbReference type="ARBA" id="ARBA00022821"/>
    </source>
</evidence>
<comment type="similarity">
    <text evidence="1">Belongs to the disease resistance NB-LRR family.</text>
</comment>
<dbReference type="Gene3D" id="1.10.10.10">
    <property type="entry name" value="Winged helix-like DNA-binding domain superfamily/Winged helix DNA-binding domain"/>
    <property type="match status" value="1"/>
</dbReference>
<feature type="domain" description="Disease resistance protein winged helix" evidence="8">
    <location>
        <begin position="365"/>
        <end position="409"/>
    </location>
</feature>
<feature type="domain" description="Disease resistance N-terminal" evidence="7">
    <location>
        <begin position="6"/>
        <end position="82"/>
    </location>
</feature>
<evidence type="ECO:0000256" key="4">
    <source>
        <dbReference type="ARBA" id="ARBA00022741"/>
    </source>
</evidence>
<dbReference type="Pfam" id="PF00931">
    <property type="entry name" value="NB-ARC"/>
    <property type="match status" value="1"/>
</dbReference>
<keyword evidence="3" id="KW-0677">Repeat</keyword>
<dbReference type="InterPro" id="IPR002182">
    <property type="entry name" value="NB-ARC"/>
</dbReference>
<dbReference type="FunFam" id="3.40.50.300:FF:001091">
    <property type="entry name" value="Probable disease resistance protein At1g61300"/>
    <property type="match status" value="1"/>
</dbReference>
<dbReference type="InterPro" id="IPR036388">
    <property type="entry name" value="WH-like_DNA-bd_sf"/>
</dbReference>
<gene>
    <name evidence="9" type="ORF">LUZ62_068146</name>
</gene>